<comment type="caution">
    <text evidence="2">The sequence shown here is derived from an EMBL/GenBank/DDBJ whole genome shotgun (WGS) entry which is preliminary data.</text>
</comment>
<evidence type="ECO:0000313" key="2">
    <source>
        <dbReference type="EMBL" id="PAD73984.1"/>
    </source>
</evidence>
<evidence type="ECO:0000313" key="3">
    <source>
        <dbReference type="Proteomes" id="UP000215596"/>
    </source>
</evidence>
<sequence length="108" mass="12931">MNKQKYYVSVQSKSVMNQQGDASYEWEIEATPEEADQVRIELDMMQEKEEEAFPGYVFPWPDTPEQSNNALFQDSLDRVYRTIYRFGTEETRKQMEQFRLIPGLEQQY</sequence>
<dbReference type="RefSeq" id="WP_095266948.1">
    <property type="nucleotide sequence ID" value="NZ_NPBY01000061.1"/>
</dbReference>
<name>A0A268ELJ6_9BACL</name>
<dbReference type="AlphaFoldDB" id="A0A268ELJ6"/>
<reference evidence="1 4" key="2">
    <citation type="submission" date="2019-11" db="EMBL/GenBank/DDBJ databases">
        <title>Draft genome sequences of five Paenibacillus species of dairy origin.</title>
        <authorList>
            <person name="Olajide A.M."/>
            <person name="Chen S."/>
            <person name="Lapointe G."/>
        </authorList>
    </citation>
    <scope>NUCLEOTIDE SEQUENCE [LARGE SCALE GENOMIC DNA]</scope>
    <source>
        <strain evidence="1 4">3CS1</strain>
    </source>
</reference>
<dbReference type="EMBL" id="NPBY01000061">
    <property type="protein sequence ID" value="PAD73984.1"/>
    <property type="molecule type" value="Genomic_DNA"/>
</dbReference>
<dbReference type="EMBL" id="WOAA01000017">
    <property type="protein sequence ID" value="MUG67744.1"/>
    <property type="molecule type" value="Genomic_DNA"/>
</dbReference>
<gene>
    <name evidence="2" type="ORF">CHH67_19330</name>
    <name evidence="1" type="ORF">GNP94_17270</name>
</gene>
<protein>
    <submittedName>
        <fullName evidence="2">Uncharacterized protein</fullName>
    </submittedName>
</protein>
<reference evidence="2 3" key="1">
    <citation type="submission" date="2017-07" db="EMBL/GenBank/DDBJ databases">
        <title>Isolation and whole genome analysis of endospore-forming bacteria from heroin.</title>
        <authorList>
            <person name="Kalinowski J."/>
            <person name="Ahrens B."/>
            <person name="Al-Dilaimi A."/>
            <person name="Winkler A."/>
            <person name="Wibberg D."/>
            <person name="Schleenbecker U."/>
            <person name="Ruckert C."/>
            <person name="Wolfel R."/>
            <person name="Grass G."/>
        </authorList>
    </citation>
    <scope>NUCLEOTIDE SEQUENCE [LARGE SCALE GENOMIC DNA]</scope>
    <source>
        <strain evidence="2 3">7537-G1</strain>
    </source>
</reference>
<evidence type="ECO:0000313" key="1">
    <source>
        <dbReference type="EMBL" id="MUG67744.1"/>
    </source>
</evidence>
<accession>A0A268ELJ6</accession>
<keyword evidence="4" id="KW-1185">Reference proteome</keyword>
<organism evidence="2 3">
    <name type="scientific">Paenibacillus campinasensis</name>
    <dbReference type="NCBI Taxonomy" id="66347"/>
    <lineage>
        <taxon>Bacteria</taxon>
        <taxon>Bacillati</taxon>
        <taxon>Bacillota</taxon>
        <taxon>Bacilli</taxon>
        <taxon>Bacillales</taxon>
        <taxon>Paenibacillaceae</taxon>
        <taxon>Paenibacillus</taxon>
    </lineage>
</organism>
<dbReference type="Proteomes" id="UP000215596">
    <property type="component" value="Unassembled WGS sequence"/>
</dbReference>
<dbReference type="OrthoDB" id="2706506at2"/>
<evidence type="ECO:0000313" key="4">
    <source>
        <dbReference type="Proteomes" id="UP000435177"/>
    </source>
</evidence>
<proteinExistence type="predicted"/>
<dbReference type="Proteomes" id="UP000435177">
    <property type="component" value="Unassembled WGS sequence"/>
</dbReference>